<dbReference type="RefSeq" id="WP_145062676.1">
    <property type="nucleotide sequence ID" value="NZ_CP036287.1"/>
</dbReference>
<evidence type="ECO:0000256" key="1">
    <source>
        <dbReference type="SAM" id="SignalP"/>
    </source>
</evidence>
<feature type="chain" id="PRO_5022028741" evidence="1">
    <location>
        <begin position="20"/>
        <end position="132"/>
    </location>
</feature>
<keyword evidence="3" id="KW-1185">Reference proteome</keyword>
<dbReference type="KEGG" id="pbap:Pla133_08300"/>
<evidence type="ECO:0000313" key="2">
    <source>
        <dbReference type="EMBL" id="QDU65764.1"/>
    </source>
</evidence>
<name>A0A518BFK6_9BACT</name>
<reference evidence="2 3" key="1">
    <citation type="submission" date="2019-02" db="EMBL/GenBank/DDBJ databases">
        <title>Deep-cultivation of Planctomycetes and their phenomic and genomic characterization uncovers novel biology.</title>
        <authorList>
            <person name="Wiegand S."/>
            <person name="Jogler M."/>
            <person name="Boedeker C."/>
            <person name="Pinto D."/>
            <person name="Vollmers J."/>
            <person name="Rivas-Marin E."/>
            <person name="Kohn T."/>
            <person name="Peeters S.H."/>
            <person name="Heuer A."/>
            <person name="Rast P."/>
            <person name="Oberbeckmann S."/>
            <person name="Bunk B."/>
            <person name="Jeske O."/>
            <person name="Meyerdierks A."/>
            <person name="Storesund J.E."/>
            <person name="Kallscheuer N."/>
            <person name="Luecker S."/>
            <person name="Lage O.M."/>
            <person name="Pohl T."/>
            <person name="Merkel B.J."/>
            <person name="Hornburger P."/>
            <person name="Mueller R.-W."/>
            <person name="Bruemmer F."/>
            <person name="Labrenz M."/>
            <person name="Spormann A.M."/>
            <person name="Op den Camp H."/>
            <person name="Overmann J."/>
            <person name="Amann R."/>
            <person name="Jetten M.S.M."/>
            <person name="Mascher T."/>
            <person name="Medema M.H."/>
            <person name="Devos D.P."/>
            <person name="Kaster A.-K."/>
            <person name="Ovreas L."/>
            <person name="Rohde M."/>
            <person name="Galperin M.Y."/>
            <person name="Jogler C."/>
        </authorList>
    </citation>
    <scope>NUCLEOTIDE SEQUENCE [LARGE SCALE GENOMIC DNA]</scope>
    <source>
        <strain evidence="2 3">Pla133</strain>
    </source>
</reference>
<accession>A0A518BFK6</accession>
<feature type="signal peptide" evidence="1">
    <location>
        <begin position="1"/>
        <end position="19"/>
    </location>
</feature>
<proteinExistence type="predicted"/>
<keyword evidence="1" id="KW-0732">Signal</keyword>
<gene>
    <name evidence="2" type="ORF">Pla133_08300</name>
</gene>
<dbReference type="Proteomes" id="UP000316921">
    <property type="component" value="Chromosome"/>
</dbReference>
<dbReference type="AlphaFoldDB" id="A0A518BFK6"/>
<dbReference type="EMBL" id="CP036287">
    <property type="protein sequence ID" value="QDU65764.1"/>
    <property type="molecule type" value="Genomic_DNA"/>
</dbReference>
<protein>
    <submittedName>
        <fullName evidence="2">Uncharacterized protein</fullName>
    </submittedName>
</protein>
<organism evidence="2 3">
    <name type="scientific">Engelhardtia mirabilis</name>
    <dbReference type="NCBI Taxonomy" id="2528011"/>
    <lineage>
        <taxon>Bacteria</taxon>
        <taxon>Pseudomonadati</taxon>
        <taxon>Planctomycetota</taxon>
        <taxon>Planctomycetia</taxon>
        <taxon>Planctomycetia incertae sedis</taxon>
        <taxon>Engelhardtia</taxon>
    </lineage>
</organism>
<sequence precursor="true">MNQIALSLTLALAVSSASCVETVAVRQAQAPLPEVLVSTPRAAWRVVDEDSDVGFVLRFEATGDGRAFHSVRNVWNQELGLIDSEGRAWRYRPHSTEPDWLGTGPVNEGASRILGLAAAHLEPVSLDQVRGR</sequence>
<evidence type="ECO:0000313" key="3">
    <source>
        <dbReference type="Proteomes" id="UP000316921"/>
    </source>
</evidence>